<accession>A0A4R1NBE5</accession>
<sequence>MEQEKNAVLMVNLGTPEAPTPQAVKRYLAEFLSDRRVVDTPRLLWWPLLHGVILPFRSPRVAKLYNSVWMEEGSPLMVYCKRQQAALAAALPDTRVELAMSYGRPTLPSAIERLLAAGVTNLTILPLYPQYSSSTSAAIWDAVARILTGYRRLPAIRFIRDYAEHPAYIAALKQSIEASFARLGRPDRLVISFHGIPQRYAREGDDYPQRCEDTRRALVAALDFPPERVMMTFQSRFGRDPWLMPFTDHSLRDLPAQGVKHVQVICPGFSSDCLETLEEINVQNREIFTHAGGETFHYIPALNDNPSQIALFRQLVSEPKDK</sequence>
<evidence type="ECO:0000256" key="7">
    <source>
        <dbReference type="ARBA" id="ARBA00023244"/>
    </source>
</evidence>
<dbReference type="Gene3D" id="3.40.50.1400">
    <property type="match status" value="2"/>
</dbReference>
<comment type="pathway">
    <text evidence="9 10">Porphyrin-containing compound metabolism; protoheme biosynthesis; protoheme from protoporphyrin-IX: step 1/1.</text>
</comment>
<gene>
    <name evidence="9" type="primary">hemH</name>
    <name evidence="11" type="ORF">EZJ58_2205</name>
</gene>
<dbReference type="PANTHER" id="PTHR11108">
    <property type="entry name" value="FERROCHELATASE"/>
    <property type="match status" value="1"/>
</dbReference>
<evidence type="ECO:0000313" key="11">
    <source>
        <dbReference type="EMBL" id="TCL04097.1"/>
    </source>
</evidence>
<dbReference type="EC" id="4.98.1.1" evidence="9 10"/>
<dbReference type="CDD" id="cd00419">
    <property type="entry name" value="Ferrochelatase_C"/>
    <property type="match status" value="1"/>
</dbReference>
<comment type="subcellular location">
    <subcellularLocation>
        <location evidence="9 10">Cytoplasm</location>
    </subcellularLocation>
</comment>
<dbReference type="EMBL" id="SJOI01000001">
    <property type="protein sequence ID" value="TCL04097.1"/>
    <property type="molecule type" value="Genomic_DNA"/>
</dbReference>
<dbReference type="GO" id="GO:0005737">
    <property type="term" value="C:cytoplasm"/>
    <property type="evidence" value="ECO:0007669"/>
    <property type="project" value="UniProtKB-SubCell"/>
</dbReference>
<dbReference type="GO" id="GO:0006783">
    <property type="term" value="P:heme biosynthetic process"/>
    <property type="evidence" value="ECO:0007669"/>
    <property type="project" value="UniProtKB-UniRule"/>
</dbReference>
<comment type="catalytic activity">
    <reaction evidence="8">
        <text>Fe-coproporphyrin III + 2 H(+) = coproporphyrin III + Fe(2+)</text>
        <dbReference type="Rhea" id="RHEA:49572"/>
        <dbReference type="ChEBI" id="CHEBI:15378"/>
        <dbReference type="ChEBI" id="CHEBI:29033"/>
        <dbReference type="ChEBI" id="CHEBI:68438"/>
        <dbReference type="ChEBI" id="CHEBI:131725"/>
        <dbReference type="EC" id="4.99.1.9"/>
    </reaction>
    <physiologicalReaction direction="right-to-left" evidence="8">
        <dbReference type="Rhea" id="RHEA:49574"/>
    </physiologicalReaction>
</comment>
<evidence type="ECO:0000256" key="2">
    <source>
        <dbReference type="ARBA" id="ARBA00022490"/>
    </source>
</evidence>
<keyword evidence="12" id="KW-1185">Reference proteome</keyword>
<dbReference type="GO" id="GO:0046872">
    <property type="term" value="F:metal ion binding"/>
    <property type="evidence" value="ECO:0007669"/>
    <property type="project" value="UniProtKB-KW"/>
</dbReference>
<dbReference type="AlphaFoldDB" id="A0A4R1NBE5"/>
<dbReference type="InterPro" id="IPR001015">
    <property type="entry name" value="Ferrochelatase"/>
</dbReference>
<dbReference type="GO" id="GO:0004325">
    <property type="term" value="F:ferrochelatase activity"/>
    <property type="evidence" value="ECO:0007669"/>
    <property type="project" value="UniProtKB-UniRule"/>
</dbReference>
<dbReference type="FunFam" id="3.40.50.1400:FF:000004">
    <property type="entry name" value="Ferrochelatase"/>
    <property type="match status" value="1"/>
</dbReference>
<dbReference type="PANTHER" id="PTHR11108:SF1">
    <property type="entry name" value="FERROCHELATASE, MITOCHONDRIAL"/>
    <property type="match status" value="1"/>
</dbReference>
<evidence type="ECO:0000256" key="10">
    <source>
        <dbReference type="RuleBase" id="RU000607"/>
    </source>
</evidence>
<dbReference type="SUPFAM" id="SSF53800">
    <property type="entry name" value="Chelatase"/>
    <property type="match status" value="1"/>
</dbReference>
<keyword evidence="5 9" id="KW-0350">Heme biosynthesis</keyword>
<comment type="function">
    <text evidence="9 10">Catalyzes the ferrous insertion into protoporphyrin IX.</text>
</comment>
<dbReference type="Proteomes" id="UP000294555">
    <property type="component" value="Unassembled WGS sequence"/>
</dbReference>
<comment type="caution">
    <text evidence="11">The sequence shown here is derived from an EMBL/GenBank/DDBJ whole genome shotgun (WGS) entry which is preliminary data.</text>
</comment>
<evidence type="ECO:0000256" key="1">
    <source>
        <dbReference type="ARBA" id="ARBA00007718"/>
    </source>
</evidence>
<keyword evidence="2 9" id="KW-0963">Cytoplasm</keyword>
<proteinExistence type="inferred from homology"/>
<protein>
    <recommendedName>
        <fullName evidence="9 10">Ferrochelatase</fullName>
        <ecNumber evidence="9 10">4.98.1.1</ecNumber>
    </recommendedName>
    <alternativeName>
        <fullName evidence="9">Heme synthase</fullName>
    </alternativeName>
    <alternativeName>
        <fullName evidence="9">Protoheme ferro-lyase</fullName>
    </alternativeName>
</protein>
<comment type="similarity">
    <text evidence="1 9 10">Belongs to the ferrochelatase family.</text>
</comment>
<evidence type="ECO:0000313" key="12">
    <source>
        <dbReference type="Proteomes" id="UP000294555"/>
    </source>
</evidence>
<dbReference type="InterPro" id="IPR033659">
    <property type="entry name" value="Ferrochelatase_N"/>
</dbReference>
<feature type="binding site" evidence="9">
    <location>
        <position position="275"/>
    </location>
    <ligand>
        <name>Fe(2+)</name>
        <dbReference type="ChEBI" id="CHEBI:29033"/>
    </ligand>
</feature>
<dbReference type="PROSITE" id="PS00534">
    <property type="entry name" value="FERROCHELATASE"/>
    <property type="match status" value="1"/>
</dbReference>
<evidence type="ECO:0000256" key="5">
    <source>
        <dbReference type="ARBA" id="ARBA00023133"/>
    </source>
</evidence>
<dbReference type="CDD" id="cd03411">
    <property type="entry name" value="Ferrochelatase_N"/>
    <property type="match status" value="1"/>
</dbReference>
<feature type="binding site" evidence="9">
    <location>
        <position position="194"/>
    </location>
    <ligand>
        <name>Fe(2+)</name>
        <dbReference type="ChEBI" id="CHEBI:29033"/>
    </ligand>
</feature>
<comment type="catalytic activity">
    <reaction evidence="9 10">
        <text>heme b + 2 H(+) = protoporphyrin IX + Fe(2+)</text>
        <dbReference type="Rhea" id="RHEA:22584"/>
        <dbReference type="ChEBI" id="CHEBI:15378"/>
        <dbReference type="ChEBI" id="CHEBI:29033"/>
        <dbReference type="ChEBI" id="CHEBI:57306"/>
        <dbReference type="ChEBI" id="CHEBI:60344"/>
        <dbReference type="EC" id="4.98.1.1"/>
    </reaction>
</comment>
<keyword evidence="6 9" id="KW-0456">Lyase</keyword>
<reference evidence="11 12" key="1">
    <citation type="submission" date="2019-02" db="EMBL/GenBank/DDBJ databases">
        <title>Investigation of anaerobic lignin degradation for improved lignocellulosic biofuels.</title>
        <authorList>
            <person name="Deangelis K."/>
        </authorList>
    </citation>
    <scope>NUCLEOTIDE SEQUENCE [LARGE SCALE GENOMIC DNA]</scope>
    <source>
        <strain evidence="11 12">159R</strain>
    </source>
</reference>
<evidence type="ECO:0000256" key="9">
    <source>
        <dbReference type="HAMAP-Rule" id="MF_00323"/>
    </source>
</evidence>
<keyword evidence="4 9" id="KW-0408">Iron</keyword>
<name>A0A4R1NBE5_9GAMM</name>
<dbReference type="InterPro" id="IPR019772">
    <property type="entry name" value="Ferrochelatase_AS"/>
</dbReference>
<dbReference type="OrthoDB" id="9809741at2"/>
<dbReference type="NCBIfam" id="TIGR00109">
    <property type="entry name" value="hemH"/>
    <property type="match status" value="1"/>
</dbReference>
<dbReference type="Pfam" id="PF00762">
    <property type="entry name" value="Ferrochelatase"/>
    <property type="match status" value="1"/>
</dbReference>
<keyword evidence="3 9" id="KW-0479">Metal-binding</keyword>
<dbReference type="RefSeq" id="WP_132922903.1">
    <property type="nucleotide sequence ID" value="NZ_SJOI01000001.1"/>
</dbReference>
<organism evidence="11 12">
    <name type="scientific">Sodalis ligni</name>
    <dbReference type="NCBI Taxonomy" id="2697027"/>
    <lineage>
        <taxon>Bacteria</taxon>
        <taxon>Pseudomonadati</taxon>
        <taxon>Pseudomonadota</taxon>
        <taxon>Gammaproteobacteria</taxon>
        <taxon>Enterobacterales</taxon>
        <taxon>Bruguierivoracaceae</taxon>
        <taxon>Sodalis</taxon>
    </lineage>
</organism>
<keyword evidence="7 9" id="KW-0627">Porphyrin biosynthesis</keyword>
<evidence type="ECO:0000256" key="8">
    <source>
        <dbReference type="ARBA" id="ARBA00024536"/>
    </source>
</evidence>
<evidence type="ECO:0000256" key="3">
    <source>
        <dbReference type="ARBA" id="ARBA00022723"/>
    </source>
</evidence>
<dbReference type="UniPathway" id="UPA00252">
    <property type="reaction ID" value="UER00325"/>
</dbReference>
<dbReference type="HAMAP" id="MF_00323">
    <property type="entry name" value="Ferrochelatase"/>
    <property type="match status" value="1"/>
</dbReference>
<dbReference type="InterPro" id="IPR033644">
    <property type="entry name" value="Ferrochelatase_C"/>
</dbReference>
<evidence type="ECO:0000256" key="4">
    <source>
        <dbReference type="ARBA" id="ARBA00023004"/>
    </source>
</evidence>
<evidence type="ECO:0000256" key="6">
    <source>
        <dbReference type="ARBA" id="ARBA00023239"/>
    </source>
</evidence>